<keyword evidence="1" id="KW-0472">Membrane</keyword>
<feature type="transmembrane region" description="Helical" evidence="1">
    <location>
        <begin position="183"/>
        <end position="216"/>
    </location>
</feature>
<feature type="transmembrane region" description="Helical" evidence="1">
    <location>
        <begin position="120"/>
        <end position="146"/>
    </location>
</feature>
<protein>
    <recommendedName>
        <fullName evidence="3">Glycerophosphoryl diester phosphodiesterase membrane domain-containing protein</fullName>
    </recommendedName>
</protein>
<sequence>MMGRVSPIDLGRPRDLGDLLGLSLGLWFRHLPLFFALAFVVVAPVVLLVDGVWAGTLDDVEAGTLDDVEAADAPVAAGLVSTLLQLTVVPALVTAMHVIAVQDIARGESPSFGRALRSAFAVLVPVGLVVVLYALAVGLGFLALIVPGLWLSVRWYFGAQAAVVDDSRGVGALRRSGELVDGTWWRVAGILFVLGLLGMIVSGVLAALVGVVVGVVGDADAGIAVGNVLLQTLAVSWTAVAGTLLYFDLRARKAPAFPGAEAPERPWVGPSRA</sequence>
<proteinExistence type="predicted"/>
<dbReference type="AlphaFoldDB" id="A0A6J4TSX5"/>
<feature type="transmembrane region" description="Helical" evidence="1">
    <location>
        <begin position="75"/>
        <end position="99"/>
    </location>
</feature>
<organism evidence="2">
    <name type="scientific">uncultured Solirubrobacteraceae bacterium</name>
    <dbReference type="NCBI Taxonomy" id="1162706"/>
    <lineage>
        <taxon>Bacteria</taxon>
        <taxon>Bacillati</taxon>
        <taxon>Actinomycetota</taxon>
        <taxon>Thermoleophilia</taxon>
        <taxon>Solirubrobacterales</taxon>
        <taxon>Solirubrobacteraceae</taxon>
        <taxon>environmental samples</taxon>
    </lineage>
</organism>
<dbReference type="EMBL" id="CADCVS010000489">
    <property type="protein sequence ID" value="CAA9530248.1"/>
    <property type="molecule type" value="Genomic_DNA"/>
</dbReference>
<gene>
    <name evidence="2" type="ORF">AVDCRST_MAG30-3710</name>
</gene>
<name>A0A6J4TSX5_9ACTN</name>
<evidence type="ECO:0000256" key="1">
    <source>
        <dbReference type="SAM" id="Phobius"/>
    </source>
</evidence>
<evidence type="ECO:0000313" key="2">
    <source>
        <dbReference type="EMBL" id="CAA9530248.1"/>
    </source>
</evidence>
<keyword evidence="1" id="KW-0812">Transmembrane</keyword>
<keyword evidence="1" id="KW-1133">Transmembrane helix</keyword>
<accession>A0A6J4TSX5</accession>
<evidence type="ECO:0008006" key="3">
    <source>
        <dbReference type="Google" id="ProtNLM"/>
    </source>
</evidence>
<reference evidence="2" key="1">
    <citation type="submission" date="2020-02" db="EMBL/GenBank/DDBJ databases">
        <authorList>
            <person name="Meier V. D."/>
        </authorList>
    </citation>
    <scope>NUCLEOTIDE SEQUENCE</scope>
    <source>
        <strain evidence="2">AVDCRST_MAG30</strain>
    </source>
</reference>
<feature type="transmembrane region" description="Helical" evidence="1">
    <location>
        <begin position="228"/>
        <end position="247"/>
    </location>
</feature>
<feature type="transmembrane region" description="Helical" evidence="1">
    <location>
        <begin position="33"/>
        <end position="55"/>
    </location>
</feature>